<dbReference type="RefSeq" id="WP_008676948.1">
    <property type="nucleotide sequence ID" value="NZ_BAAACM010000019.1"/>
</dbReference>
<dbReference type="GeneID" id="93044663"/>
<dbReference type="InterPro" id="IPR023187">
    <property type="entry name" value="Tscrpt_reg_MarR-type_CS"/>
</dbReference>
<keyword evidence="6" id="KW-1185">Reference proteome</keyword>
<dbReference type="AlphaFoldDB" id="A0A9X3XN54"/>
<dbReference type="PROSITE" id="PS01117">
    <property type="entry name" value="HTH_MARR_1"/>
    <property type="match status" value="1"/>
</dbReference>
<feature type="domain" description="HTH marR-type" evidence="4">
    <location>
        <begin position="10"/>
        <end position="139"/>
    </location>
</feature>
<evidence type="ECO:0000256" key="2">
    <source>
        <dbReference type="ARBA" id="ARBA00023125"/>
    </source>
</evidence>
<dbReference type="InterPro" id="IPR036390">
    <property type="entry name" value="WH_DNA-bd_sf"/>
</dbReference>
<keyword evidence="3" id="KW-0804">Transcription</keyword>
<gene>
    <name evidence="5" type="ORF">NE398_18110</name>
</gene>
<dbReference type="EMBL" id="JAMRYU010000023">
    <property type="protein sequence ID" value="MDC4242053.1"/>
    <property type="molecule type" value="Genomic_DNA"/>
</dbReference>
<dbReference type="Gene3D" id="1.10.10.10">
    <property type="entry name" value="Winged helix-like DNA-binding domain superfamily/Winged helix DNA-binding domain"/>
    <property type="match status" value="1"/>
</dbReference>
<keyword evidence="1" id="KW-0805">Transcription regulation</keyword>
<evidence type="ECO:0000313" key="6">
    <source>
        <dbReference type="Proteomes" id="UP001141183"/>
    </source>
</evidence>
<dbReference type="SUPFAM" id="SSF46785">
    <property type="entry name" value="Winged helix' DNA-binding domain"/>
    <property type="match status" value="1"/>
</dbReference>
<dbReference type="PROSITE" id="PS50995">
    <property type="entry name" value="HTH_MARR_2"/>
    <property type="match status" value="1"/>
</dbReference>
<dbReference type="InterPro" id="IPR036388">
    <property type="entry name" value="WH-like_DNA-bd_sf"/>
</dbReference>
<evidence type="ECO:0000256" key="3">
    <source>
        <dbReference type="ARBA" id="ARBA00023163"/>
    </source>
</evidence>
<reference evidence="5" key="1">
    <citation type="submission" date="2022-05" db="EMBL/GenBank/DDBJ databases">
        <title>Draft genome sequence of Clostridium tertium strain CP3 isolated from Peru.</title>
        <authorList>
            <person name="Hurtado R."/>
            <person name="Lima L."/>
            <person name="Sousa T."/>
            <person name="Jaiswal A.K."/>
            <person name="Tiwari S."/>
            <person name="Maturrano L."/>
            <person name="Brenig B."/>
            <person name="Azevedo V."/>
        </authorList>
    </citation>
    <scope>NUCLEOTIDE SEQUENCE</scope>
    <source>
        <strain evidence="5">CP3</strain>
    </source>
</reference>
<evidence type="ECO:0000259" key="4">
    <source>
        <dbReference type="PROSITE" id="PS50995"/>
    </source>
</evidence>
<dbReference type="PANTHER" id="PTHR42756:SF1">
    <property type="entry name" value="TRANSCRIPTIONAL REPRESSOR OF EMRAB OPERON"/>
    <property type="match status" value="1"/>
</dbReference>
<dbReference type="GO" id="GO:0003677">
    <property type="term" value="F:DNA binding"/>
    <property type="evidence" value="ECO:0007669"/>
    <property type="project" value="UniProtKB-KW"/>
</dbReference>
<accession>A0A9X3XN54</accession>
<proteinExistence type="predicted"/>
<sequence>MKNKFDSFEMAMLIKEIYSSTMNILSSSLKESGLTHQQIMVIKIIGHNKEVTISKLCEEMHLAKGTVSGIVQRLESIGYLEKIKYDSDKRNTYVRFSDKGLEFSKEFRMKINNSFDIVFDKFTNEEGERAIEELRRIKDKIKKIN</sequence>
<keyword evidence="2" id="KW-0238">DNA-binding</keyword>
<evidence type="ECO:0000313" key="5">
    <source>
        <dbReference type="EMBL" id="MDC4242053.1"/>
    </source>
</evidence>
<dbReference type="InterPro" id="IPR000835">
    <property type="entry name" value="HTH_MarR-typ"/>
</dbReference>
<dbReference type="PANTHER" id="PTHR42756">
    <property type="entry name" value="TRANSCRIPTIONAL REGULATOR, MARR"/>
    <property type="match status" value="1"/>
</dbReference>
<dbReference type="GO" id="GO:0003700">
    <property type="term" value="F:DNA-binding transcription factor activity"/>
    <property type="evidence" value="ECO:0007669"/>
    <property type="project" value="InterPro"/>
</dbReference>
<dbReference type="Proteomes" id="UP001141183">
    <property type="component" value="Unassembled WGS sequence"/>
</dbReference>
<protein>
    <submittedName>
        <fullName evidence="5">MarR family transcriptional regulator</fullName>
    </submittedName>
</protein>
<organism evidence="5 6">
    <name type="scientific">Clostridium tertium</name>
    <dbReference type="NCBI Taxonomy" id="1559"/>
    <lineage>
        <taxon>Bacteria</taxon>
        <taxon>Bacillati</taxon>
        <taxon>Bacillota</taxon>
        <taxon>Clostridia</taxon>
        <taxon>Eubacteriales</taxon>
        <taxon>Clostridiaceae</taxon>
        <taxon>Clostridium</taxon>
    </lineage>
</organism>
<name>A0A9X3XN54_9CLOT</name>
<comment type="caution">
    <text evidence="5">The sequence shown here is derived from an EMBL/GenBank/DDBJ whole genome shotgun (WGS) entry which is preliminary data.</text>
</comment>
<dbReference type="Pfam" id="PF01047">
    <property type="entry name" value="MarR"/>
    <property type="match status" value="1"/>
</dbReference>
<dbReference type="SMART" id="SM00347">
    <property type="entry name" value="HTH_MARR"/>
    <property type="match status" value="1"/>
</dbReference>
<evidence type="ECO:0000256" key="1">
    <source>
        <dbReference type="ARBA" id="ARBA00023015"/>
    </source>
</evidence>